<dbReference type="EMBL" id="BMIK01000039">
    <property type="protein sequence ID" value="GGC50173.1"/>
    <property type="molecule type" value="Genomic_DNA"/>
</dbReference>
<keyword evidence="3" id="KW-1185">Reference proteome</keyword>
<evidence type="ECO:0000313" key="3">
    <source>
        <dbReference type="Proteomes" id="UP000597338"/>
    </source>
</evidence>
<feature type="transmembrane region" description="Helical" evidence="1">
    <location>
        <begin position="65"/>
        <end position="91"/>
    </location>
</feature>
<reference evidence="3" key="1">
    <citation type="journal article" date="2019" name="Int. J. Syst. Evol. Microbiol.">
        <title>The Global Catalogue of Microorganisms (GCM) 10K type strain sequencing project: providing services to taxonomists for standard genome sequencing and annotation.</title>
        <authorList>
            <consortium name="The Broad Institute Genomics Platform"/>
            <consortium name="The Broad Institute Genome Sequencing Center for Infectious Disease"/>
            <person name="Wu L."/>
            <person name="Ma J."/>
        </authorList>
    </citation>
    <scope>NUCLEOTIDE SEQUENCE [LARGE SCALE GENOMIC DNA]</scope>
    <source>
        <strain evidence="3">CGMCC 1.15342</strain>
    </source>
</reference>
<dbReference type="RefSeq" id="WP_188754024.1">
    <property type="nucleotide sequence ID" value="NZ_BMIK01000039.1"/>
</dbReference>
<accession>A0ABQ1N0G1</accession>
<sequence>MTKLKDNPIATVLIVTLLLLIVYLITNSAIAIFFALTVGISGLLFNSVTEAIDRLWTKLAGILGLIIPNILLMLVFYLFLTPLAMLARAFGKKNQLNLRNMNASLFQEQKEIFDKAFFERPW</sequence>
<evidence type="ECO:0008006" key="4">
    <source>
        <dbReference type="Google" id="ProtNLM"/>
    </source>
</evidence>
<keyword evidence="1" id="KW-0472">Membrane</keyword>
<gene>
    <name evidence="2" type="ORF">GCM10011386_47990</name>
</gene>
<comment type="caution">
    <text evidence="2">The sequence shown here is derived from an EMBL/GenBank/DDBJ whole genome shotgun (WGS) entry which is preliminary data.</text>
</comment>
<protein>
    <recommendedName>
        <fullName evidence="4">AI-2E family transporter</fullName>
    </recommendedName>
</protein>
<evidence type="ECO:0000256" key="1">
    <source>
        <dbReference type="SAM" id="Phobius"/>
    </source>
</evidence>
<keyword evidence="1" id="KW-0812">Transmembrane</keyword>
<dbReference type="Proteomes" id="UP000597338">
    <property type="component" value="Unassembled WGS sequence"/>
</dbReference>
<keyword evidence="1" id="KW-1133">Transmembrane helix</keyword>
<name>A0ABQ1N0G1_9SPHI</name>
<proteinExistence type="predicted"/>
<organism evidence="2 3">
    <name type="scientific">Parapedobacter defluvii</name>
    <dbReference type="NCBI Taxonomy" id="2045106"/>
    <lineage>
        <taxon>Bacteria</taxon>
        <taxon>Pseudomonadati</taxon>
        <taxon>Bacteroidota</taxon>
        <taxon>Sphingobacteriia</taxon>
        <taxon>Sphingobacteriales</taxon>
        <taxon>Sphingobacteriaceae</taxon>
        <taxon>Parapedobacter</taxon>
    </lineage>
</organism>
<evidence type="ECO:0000313" key="2">
    <source>
        <dbReference type="EMBL" id="GGC50173.1"/>
    </source>
</evidence>
<feature type="transmembrane region" description="Helical" evidence="1">
    <location>
        <begin position="12"/>
        <end position="45"/>
    </location>
</feature>